<accession>A0A438JH21</accession>
<evidence type="ECO:0008006" key="4">
    <source>
        <dbReference type="Google" id="ProtNLM"/>
    </source>
</evidence>
<dbReference type="EMBL" id="QGNW01000042">
    <property type="protein sequence ID" value="RVX08242.1"/>
    <property type="molecule type" value="Genomic_DNA"/>
</dbReference>
<dbReference type="Proteomes" id="UP000288805">
    <property type="component" value="Unassembled WGS sequence"/>
</dbReference>
<evidence type="ECO:0000256" key="1">
    <source>
        <dbReference type="SAM" id="MobiDB-lite"/>
    </source>
</evidence>
<reference evidence="2 3" key="1">
    <citation type="journal article" date="2018" name="PLoS Genet.">
        <title>Population sequencing reveals clonal diversity and ancestral inbreeding in the grapevine cultivar Chardonnay.</title>
        <authorList>
            <person name="Roach M.J."/>
            <person name="Johnson D.L."/>
            <person name="Bohlmann J."/>
            <person name="van Vuuren H.J."/>
            <person name="Jones S.J."/>
            <person name="Pretorius I.S."/>
            <person name="Schmidt S.A."/>
            <person name="Borneman A.R."/>
        </authorList>
    </citation>
    <scope>NUCLEOTIDE SEQUENCE [LARGE SCALE GENOMIC DNA]</scope>
    <source>
        <strain evidence="3">cv. Chardonnay</strain>
        <tissue evidence="2">Leaf</tissue>
    </source>
</reference>
<dbReference type="InterPro" id="IPR036691">
    <property type="entry name" value="Endo/exonu/phosph_ase_sf"/>
</dbReference>
<organism evidence="2 3">
    <name type="scientific">Vitis vinifera</name>
    <name type="common">Grape</name>
    <dbReference type="NCBI Taxonomy" id="29760"/>
    <lineage>
        <taxon>Eukaryota</taxon>
        <taxon>Viridiplantae</taxon>
        <taxon>Streptophyta</taxon>
        <taxon>Embryophyta</taxon>
        <taxon>Tracheophyta</taxon>
        <taxon>Spermatophyta</taxon>
        <taxon>Magnoliopsida</taxon>
        <taxon>eudicotyledons</taxon>
        <taxon>Gunneridae</taxon>
        <taxon>Pentapetalae</taxon>
        <taxon>rosids</taxon>
        <taxon>Vitales</taxon>
        <taxon>Vitaceae</taxon>
        <taxon>Viteae</taxon>
        <taxon>Vitis</taxon>
    </lineage>
</organism>
<dbReference type="PANTHER" id="PTHR33710">
    <property type="entry name" value="BNAC02G09200D PROTEIN"/>
    <property type="match status" value="1"/>
</dbReference>
<sequence>MQPCLGDERAGVEVIYGEVGRADELQAQTLSNPSRPSEIEDVSYGRRTMGCKLKGSSGLGQILGGSKPFGMKGRSRKEASATRKGKAPVVQMRDSTQEEKTIVSRKMWSNLFPPSVDRRQRQRSSSEPLLLWSASPFSEVRNLEVDFGTGSQKTSASRGEVDSRKSHLEEDKEGFTGRAGYDPRGSSVTDLPSIPRIKGKRIILEGNCEIPGAENMEECQPFSSQAPEPSSFPSCNLEKLLPSPFGPHLPNSAFLSQSPTEENQSAFSNQLSESSTPRKSSNLLSGSSGDTVASPSGDFLIDGLSPRKMAKVREVLCSLDIKVYSRRKNRGPIGNKKKKCDRRFVGSVWTVRNKDWVALPTCGASCGILFIWDSKKPCREEVFMVQIVPHLGRIFWVELYDIYGLTFPLWCVGGDFNVIKRSSEKLGGSRLTSNMRDFDSFIRECELLDPPLRNASFTWSNLQESPVCKRLDRFLYSNEWGQLFPQGLQEALIRRTSNHWPISLDTNPFIWGSTPFRRNRKYIKELENERGLVLNNAKRITEDILFYFEKLYASPTGESWSIEGLDWSPISEESAIRLDSPFIEEEISKAIFQLDRDKAPGPDGFTIAVFQVGM</sequence>
<feature type="compositionally biased region" description="Polar residues" evidence="1">
    <location>
        <begin position="253"/>
        <end position="291"/>
    </location>
</feature>
<comment type="caution">
    <text evidence="2">The sequence shown here is derived from an EMBL/GenBank/DDBJ whole genome shotgun (WGS) entry which is preliminary data.</text>
</comment>
<protein>
    <recommendedName>
        <fullName evidence="4">Endonuclease/exonuclease/phosphatase domain-containing protein</fullName>
    </recommendedName>
</protein>
<dbReference type="Gene3D" id="3.60.10.10">
    <property type="entry name" value="Endonuclease/exonuclease/phosphatase"/>
    <property type="match status" value="1"/>
</dbReference>
<gene>
    <name evidence="2" type="ORF">CK203_017636</name>
</gene>
<feature type="compositionally biased region" description="Basic and acidic residues" evidence="1">
    <location>
        <begin position="159"/>
        <end position="175"/>
    </location>
</feature>
<feature type="region of interest" description="Disordered" evidence="1">
    <location>
        <begin position="148"/>
        <end position="193"/>
    </location>
</feature>
<dbReference type="PANTHER" id="PTHR33710:SF71">
    <property type="entry name" value="ENDONUCLEASE_EXONUCLEASE_PHOSPHATASE DOMAIN-CONTAINING PROTEIN"/>
    <property type="match status" value="1"/>
</dbReference>
<feature type="region of interest" description="Disordered" evidence="1">
    <location>
        <begin position="62"/>
        <end position="85"/>
    </location>
</feature>
<dbReference type="AlphaFoldDB" id="A0A438JH21"/>
<dbReference type="SUPFAM" id="SSF56219">
    <property type="entry name" value="DNase I-like"/>
    <property type="match status" value="1"/>
</dbReference>
<proteinExistence type="predicted"/>
<evidence type="ECO:0000313" key="3">
    <source>
        <dbReference type="Proteomes" id="UP000288805"/>
    </source>
</evidence>
<feature type="region of interest" description="Disordered" evidence="1">
    <location>
        <begin position="218"/>
        <end position="291"/>
    </location>
</feature>
<name>A0A438JH21_VITVI</name>
<feature type="compositionally biased region" description="Polar residues" evidence="1">
    <location>
        <begin position="221"/>
        <end position="234"/>
    </location>
</feature>
<evidence type="ECO:0000313" key="2">
    <source>
        <dbReference type="EMBL" id="RVX08242.1"/>
    </source>
</evidence>